<proteinExistence type="predicted"/>
<dbReference type="InterPro" id="IPR036179">
    <property type="entry name" value="Ig-like_dom_sf"/>
</dbReference>
<dbReference type="Ensembl" id="ENSNBRT00000004623.1">
    <property type="protein sequence ID" value="ENSNBRP00000004485.1"/>
    <property type="gene ID" value="ENSNBRG00000003556.1"/>
</dbReference>
<feature type="transmembrane region" description="Helical" evidence="3">
    <location>
        <begin position="200"/>
        <end position="220"/>
    </location>
</feature>
<dbReference type="InterPro" id="IPR050488">
    <property type="entry name" value="Ig_Fc_receptor"/>
</dbReference>
<keyword evidence="3" id="KW-0812">Transmembrane</keyword>
<dbReference type="STRING" id="32507.ENSNBRP00000004485"/>
<dbReference type="Pfam" id="PF13895">
    <property type="entry name" value="Ig_2"/>
    <property type="match status" value="2"/>
</dbReference>
<evidence type="ECO:0000259" key="5">
    <source>
        <dbReference type="PROSITE" id="PS50835"/>
    </source>
</evidence>
<dbReference type="Gene3D" id="2.60.40.10">
    <property type="entry name" value="Immunoglobulins"/>
    <property type="match status" value="2"/>
</dbReference>
<keyword evidence="3" id="KW-1133">Transmembrane helix</keyword>
<accession>A0A3Q4G720</accession>
<dbReference type="InterPro" id="IPR007110">
    <property type="entry name" value="Ig-like_dom"/>
</dbReference>
<dbReference type="GO" id="GO:0007166">
    <property type="term" value="P:cell surface receptor signaling pathway"/>
    <property type="evidence" value="ECO:0007669"/>
    <property type="project" value="TreeGrafter"/>
</dbReference>
<dbReference type="InterPro" id="IPR003599">
    <property type="entry name" value="Ig_sub"/>
</dbReference>
<keyword evidence="7" id="KW-1185">Reference proteome</keyword>
<dbReference type="PANTHER" id="PTHR11481:SF64">
    <property type="entry name" value="FC RECEPTOR-LIKE PROTEIN 4"/>
    <property type="match status" value="1"/>
</dbReference>
<keyword evidence="1 4" id="KW-0732">Signal</keyword>
<dbReference type="SMART" id="SM00409">
    <property type="entry name" value="IG"/>
    <property type="match status" value="2"/>
</dbReference>
<dbReference type="OMA" id="CWILDAF"/>
<dbReference type="GO" id="GO:0004888">
    <property type="term" value="F:transmembrane signaling receptor activity"/>
    <property type="evidence" value="ECO:0007669"/>
    <property type="project" value="TreeGrafter"/>
</dbReference>
<evidence type="ECO:0000313" key="7">
    <source>
        <dbReference type="Proteomes" id="UP000261580"/>
    </source>
</evidence>
<feature type="domain" description="Ig-like" evidence="5">
    <location>
        <begin position="24"/>
        <end position="92"/>
    </location>
</feature>
<keyword evidence="2" id="KW-1015">Disulfide bond</keyword>
<evidence type="ECO:0000256" key="3">
    <source>
        <dbReference type="SAM" id="Phobius"/>
    </source>
</evidence>
<dbReference type="AlphaFoldDB" id="A0A3Q4G720"/>
<reference evidence="6" key="2">
    <citation type="submission" date="2025-09" db="UniProtKB">
        <authorList>
            <consortium name="Ensembl"/>
        </authorList>
    </citation>
    <scope>IDENTIFICATION</scope>
</reference>
<dbReference type="SUPFAM" id="SSF48726">
    <property type="entry name" value="Immunoglobulin"/>
    <property type="match status" value="2"/>
</dbReference>
<organism evidence="6 7">
    <name type="scientific">Neolamprologus brichardi</name>
    <name type="common">Fairy cichlid</name>
    <name type="synonym">Lamprologus brichardi</name>
    <dbReference type="NCBI Taxonomy" id="32507"/>
    <lineage>
        <taxon>Eukaryota</taxon>
        <taxon>Metazoa</taxon>
        <taxon>Chordata</taxon>
        <taxon>Craniata</taxon>
        <taxon>Vertebrata</taxon>
        <taxon>Euteleostomi</taxon>
        <taxon>Actinopterygii</taxon>
        <taxon>Neopterygii</taxon>
        <taxon>Teleostei</taxon>
        <taxon>Neoteleostei</taxon>
        <taxon>Acanthomorphata</taxon>
        <taxon>Ovalentaria</taxon>
        <taxon>Cichlomorphae</taxon>
        <taxon>Cichliformes</taxon>
        <taxon>Cichlidae</taxon>
        <taxon>African cichlids</taxon>
        <taxon>Pseudocrenilabrinae</taxon>
        <taxon>Lamprologini</taxon>
        <taxon>Neolamprologus</taxon>
    </lineage>
</organism>
<reference evidence="6" key="1">
    <citation type="submission" date="2025-08" db="UniProtKB">
        <authorList>
            <consortium name="Ensembl"/>
        </authorList>
    </citation>
    <scope>IDENTIFICATION</scope>
</reference>
<evidence type="ECO:0000313" key="6">
    <source>
        <dbReference type="Ensembl" id="ENSNBRP00000004485.1"/>
    </source>
</evidence>
<dbReference type="GO" id="GO:0006955">
    <property type="term" value="P:immune response"/>
    <property type="evidence" value="ECO:0007669"/>
    <property type="project" value="TreeGrafter"/>
</dbReference>
<feature type="domain" description="Ig-like" evidence="5">
    <location>
        <begin position="99"/>
        <end position="185"/>
    </location>
</feature>
<protein>
    <recommendedName>
        <fullName evidence="5">Ig-like domain-containing protein</fullName>
    </recommendedName>
</protein>
<name>A0A3Q4G720_NEOBR</name>
<evidence type="ECO:0000256" key="4">
    <source>
        <dbReference type="SAM" id="SignalP"/>
    </source>
</evidence>
<dbReference type="PROSITE" id="PS50835">
    <property type="entry name" value="IG_LIKE"/>
    <property type="match status" value="2"/>
</dbReference>
<dbReference type="Proteomes" id="UP000261580">
    <property type="component" value="Unassembled WGS sequence"/>
</dbReference>
<feature type="signal peptide" evidence="4">
    <location>
        <begin position="1"/>
        <end position="19"/>
    </location>
</feature>
<evidence type="ECO:0000256" key="1">
    <source>
        <dbReference type="ARBA" id="ARBA00022729"/>
    </source>
</evidence>
<dbReference type="Bgee" id="ENSNBRG00000003556">
    <property type="expression patterns" value="Expressed in mesonephros and 1 other cell type or tissue"/>
</dbReference>
<dbReference type="GO" id="GO:0009897">
    <property type="term" value="C:external side of plasma membrane"/>
    <property type="evidence" value="ECO:0007669"/>
    <property type="project" value="TreeGrafter"/>
</dbReference>
<dbReference type="InterPro" id="IPR013783">
    <property type="entry name" value="Ig-like_fold"/>
</dbReference>
<dbReference type="GeneTree" id="ENSGT00990000203863"/>
<dbReference type="PANTHER" id="PTHR11481">
    <property type="entry name" value="IMMUNOGLOBULIN FC RECEPTOR"/>
    <property type="match status" value="1"/>
</dbReference>
<keyword evidence="3" id="KW-0472">Membrane</keyword>
<evidence type="ECO:0000256" key="2">
    <source>
        <dbReference type="ARBA" id="ARBA00023157"/>
    </source>
</evidence>
<sequence length="250" mass="28546">MLCLCWILDAFLTVHPSSTLFIRETVSFKCDMKEGKHTDWEYKIIKDGREILNSNTNKDLSIKIASTAQSGKYTCSADNKRYQKTKNSNTVSVTVKGKPRATLTPGSTIIHVGGSVTLNCSVRSSAGWKYEWFRRDQNTEDQMRTDDQQNRVIRVSQGGIYHCRGRRGNPFYYADKSDDVTIKITCEFSHLVCLNLLSHFLSNLNFILCFLLNPLFYYILCSSTNQTINHTINQDEARDSQHASPHQGQR</sequence>
<feature type="chain" id="PRO_5018697961" description="Ig-like domain-containing protein" evidence="4">
    <location>
        <begin position="20"/>
        <end position="250"/>
    </location>
</feature>